<feature type="transmembrane region" description="Helical" evidence="3">
    <location>
        <begin position="21"/>
        <end position="42"/>
    </location>
</feature>
<dbReference type="GO" id="GO:0006813">
    <property type="term" value="P:potassium ion transport"/>
    <property type="evidence" value="ECO:0007669"/>
    <property type="project" value="InterPro"/>
</dbReference>
<evidence type="ECO:0000259" key="5">
    <source>
        <dbReference type="PROSITE" id="PS51202"/>
    </source>
</evidence>
<comment type="subcellular location">
    <subcellularLocation>
        <location evidence="1">Cell membrane</location>
        <topology evidence="1">Multi-pass membrane protein</topology>
    </subcellularLocation>
</comment>
<name>A0A518CUZ1_9BACT</name>
<dbReference type="EMBL" id="CP036290">
    <property type="protein sequence ID" value="QDU83032.1"/>
    <property type="molecule type" value="Genomic_DNA"/>
</dbReference>
<proteinExistence type="predicted"/>
<dbReference type="PROSITE" id="PS51201">
    <property type="entry name" value="RCK_N"/>
    <property type="match status" value="1"/>
</dbReference>
<keyword evidence="3" id="KW-0472">Membrane</keyword>
<gene>
    <name evidence="6" type="primary">kch</name>
    <name evidence="6" type="ORF">Pla163_01280</name>
</gene>
<dbReference type="SUPFAM" id="SSF116726">
    <property type="entry name" value="TrkA C-terminal domain-like"/>
    <property type="match status" value="1"/>
</dbReference>
<evidence type="ECO:0000313" key="7">
    <source>
        <dbReference type="Proteomes" id="UP000319342"/>
    </source>
</evidence>
<organism evidence="6 7">
    <name type="scientific">Rohdeia mirabilis</name>
    <dbReference type="NCBI Taxonomy" id="2528008"/>
    <lineage>
        <taxon>Bacteria</taxon>
        <taxon>Pseudomonadati</taxon>
        <taxon>Planctomycetota</taxon>
        <taxon>Planctomycetia</taxon>
        <taxon>Planctomycetia incertae sedis</taxon>
        <taxon>Rohdeia</taxon>
    </lineage>
</organism>
<dbReference type="GO" id="GO:0005886">
    <property type="term" value="C:plasma membrane"/>
    <property type="evidence" value="ECO:0007669"/>
    <property type="project" value="UniProtKB-SubCell"/>
</dbReference>
<dbReference type="InterPro" id="IPR036291">
    <property type="entry name" value="NAD(P)-bd_dom_sf"/>
</dbReference>
<dbReference type="GO" id="GO:0008324">
    <property type="term" value="F:monoatomic cation transmembrane transporter activity"/>
    <property type="evidence" value="ECO:0007669"/>
    <property type="project" value="InterPro"/>
</dbReference>
<dbReference type="InterPro" id="IPR006037">
    <property type="entry name" value="RCK_C"/>
</dbReference>
<sequence>MNPAESNLGLVMSRRDERRRLRIAIGLCLGVVVAGTLGMHWIEGWGLWEAFYFTIITVTTVGYGDHGASQPGQQFATFLMLVGIGSVSYTFAAVVQGMVAHQLAWRRRMQQRIESMNGHVILCGYGRIGTTIANELRAAGRPFVLVDLGDEAVRDALEDGLVVLQGDATHEKVLVAAGLDRATHLVVAIERSSDAIVTALTARGLCPLITIIASADSDDERRKFELAGVDRTVEPFTLGGIEVAQRILRPKVADFLSHDSSSSDLAVAEVEVFEGSALIGCELRTLGAEHYEHVSFVRFERPGQPVLTPPRGTQVLALGDHLIVAGDPEQVAAMHAAGREDAASTSRRRSGSDSAAA</sequence>
<dbReference type="AlphaFoldDB" id="A0A518CUZ1"/>
<dbReference type="InterPro" id="IPR013099">
    <property type="entry name" value="K_chnl_dom"/>
</dbReference>
<feature type="transmembrane region" description="Helical" evidence="3">
    <location>
        <begin position="75"/>
        <end position="99"/>
    </location>
</feature>
<dbReference type="RefSeq" id="WP_419186163.1">
    <property type="nucleotide sequence ID" value="NZ_CP036290.1"/>
</dbReference>
<protein>
    <submittedName>
        <fullName evidence="6">Voltage-gated potassium channel Kch</fullName>
    </submittedName>
</protein>
<evidence type="ECO:0000259" key="4">
    <source>
        <dbReference type="PROSITE" id="PS51201"/>
    </source>
</evidence>
<dbReference type="PROSITE" id="PS51202">
    <property type="entry name" value="RCK_C"/>
    <property type="match status" value="1"/>
</dbReference>
<dbReference type="Gene3D" id="3.40.50.720">
    <property type="entry name" value="NAD(P)-binding Rossmann-like Domain"/>
    <property type="match status" value="1"/>
</dbReference>
<dbReference type="InterPro" id="IPR003148">
    <property type="entry name" value="RCK_N"/>
</dbReference>
<dbReference type="InterPro" id="IPR050721">
    <property type="entry name" value="Trk_Ktr_HKT_K-transport"/>
</dbReference>
<dbReference type="Proteomes" id="UP000319342">
    <property type="component" value="Chromosome"/>
</dbReference>
<evidence type="ECO:0000256" key="2">
    <source>
        <dbReference type="SAM" id="MobiDB-lite"/>
    </source>
</evidence>
<evidence type="ECO:0000256" key="1">
    <source>
        <dbReference type="ARBA" id="ARBA00004651"/>
    </source>
</evidence>
<dbReference type="PANTHER" id="PTHR43833">
    <property type="entry name" value="POTASSIUM CHANNEL PROTEIN 2-RELATED-RELATED"/>
    <property type="match status" value="1"/>
</dbReference>
<keyword evidence="3" id="KW-1133">Transmembrane helix</keyword>
<dbReference type="Gene3D" id="1.10.287.70">
    <property type="match status" value="1"/>
</dbReference>
<dbReference type="Pfam" id="PF07885">
    <property type="entry name" value="Ion_trans_2"/>
    <property type="match status" value="1"/>
</dbReference>
<dbReference type="Pfam" id="PF02080">
    <property type="entry name" value="TrkA_C"/>
    <property type="match status" value="1"/>
</dbReference>
<keyword evidence="3" id="KW-0812">Transmembrane</keyword>
<accession>A0A518CUZ1</accession>
<feature type="domain" description="RCK C-terminal" evidence="5">
    <location>
        <begin position="254"/>
        <end position="340"/>
    </location>
</feature>
<dbReference type="SUPFAM" id="SSF81324">
    <property type="entry name" value="Voltage-gated potassium channels"/>
    <property type="match status" value="1"/>
</dbReference>
<reference evidence="6 7" key="1">
    <citation type="submission" date="2019-02" db="EMBL/GenBank/DDBJ databases">
        <title>Deep-cultivation of Planctomycetes and their phenomic and genomic characterization uncovers novel biology.</title>
        <authorList>
            <person name="Wiegand S."/>
            <person name="Jogler M."/>
            <person name="Boedeker C."/>
            <person name="Pinto D."/>
            <person name="Vollmers J."/>
            <person name="Rivas-Marin E."/>
            <person name="Kohn T."/>
            <person name="Peeters S.H."/>
            <person name="Heuer A."/>
            <person name="Rast P."/>
            <person name="Oberbeckmann S."/>
            <person name="Bunk B."/>
            <person name="Jeske O."/>
            <person name="Meyerdierks A."/>
            <person name="Storesund J.E."/>
            <person name="Kallscheuer N."/>
            <person name="Luecker S."/>
            <person name="Lage O.M."/>
            <person name="Pohl T."/>
            <person name="Merkel B.J."/>
            <person name="Hornburger P."/>
            <person name="Mueller R.-W."/>
            <person name="Bruemmer F."/>
            <person name="Labrenz M."/>
            <person name="Spormann A.M."/>
            <person name="Op den Camp H."/>
            <person name="Overmann J."/>
            <person name="Amann R."/>
            <person name="Jetten M.S.M."/>
            <person name="Mascher T."/>
            <person name="Medema M.H."/>
            <person name="Devos D.P."/>
            <person name="Kaster A.-K."/>
            <person name="Ovreas L."/>
            <person name="Rohde M."/>
            <person name="Galperin M.Y."/>
            <person name="Jogler C."/>
        </authorList>
    </citation>
    <scope>NUCLEOTIDE SEQUENCE [LARGE SCALE GENOMIC DNA]</scope>
    <source>
        <strain evidence="6 7">Pla163</strain>
    </source>
</reference>
<dbReference type="Gene3D" id="3.30.70.1450">
    <property type="entry name" value="Regulator of K+ conductance, C-terminal domain"/>
    <property type="match status" value="1"/>
</dbReference>
<evidence type="ECO:0000313" key="6">
    <source>
        <dbReference type="EMBL" id="QDU83032.1"/>
    </source>
</evidence>
<feature type="domain" description="RCK N-terminal" evidence="4">
    <location>
        <begin position="117"/>
        <end position="235"/>
    </location>
</feature>
<keyword evidence="6" id="KW-0813">Transport</keyword>
<keyword evidence="6" id="KW-0407">Ion channel</keyword>
<dbReference type="SUPFAM" id="SSF51735">
    <property type="entry name" value="NAD(P)-binding Rossmann-fold domains"/>
    <property type="match status" value="1"/>
</dbReference>
<dbReference type="InterPro" id="IPR036721">
    <property type="entry name" value="RCK_C_sf"/>
</dbReference>
<evidence type="ECO:0000256" key="3">
    <source>
        <dbReference type="SAM" id="Phobius"/>
    </source>
</evidence>
<keyword evidence="6" id="KW-0406">Ion transport</keyword>
<feature type="region of interest" description="Disordered" evidence="2">
    <location>
        <begin position="334"/>
        <end position="357"/>
    </location>
</feature>
<keyword evidence="7" id="KW-1185">Reference proteome</keyword>
<dbReference type="Pfam" id="PF02254">
    <property type="entry name" value="TrkA_N"/>
    <property type="match status" value="1"/>
</dbReference>
<dbReference type="PANTHER" id="PTHR43833:SF9">
    <property type="entry name" value="POTASSIUM CHANNEL PROTEIN YUGO-RELATED"/>
    <property type="match status" value="1"/>
</dbReference>